<sequence>MDCPGNVLLELIVALSISKVFRNEIVEVLTIEVQWAPKSQVIKCMLISATSFHLFGQILALQLVKAMLE</sequence>
<keyword evidence="3" id="KW-1185">Reference proteome</keyword>
<protein>
    <submittedName>
        <fullName evidence="1">Uncharacterized protein</fullName>
    </submittedName>
</protein>
<reference evidence="1" key="1">
    <citation type="submission" date="2020-08" db="EMBL/GenBank/DDBJ databases">
        <title>Multicomponent nature underlies the extraordinary mechanical properties of spider dragline silk.</title>
        <authorList>
            <person name="Kono N."/>
            <person name="Nakamura H."/>
            <person name="Mori M."/>
            <person name="Yoshida Y."/>
            <person name="Ohtoshi R."/>
            <person name="Malay A.D."/>
            <person name="Moran D.A.P."/>
            <person name="Tomita M."/>
            <person name="Numata K."/>
            <person name="Arakawa K."/>
        </authorList>
    </citation>
    <scope>NUCLEOTIDE SEQUENCE</scope>
</reference>
<dbReference type="EMBL" id="BMAV01019901">
    <property type="protein sequence ID" value="GFY73184.1"/>
    <property type="molecule type" value="Genomic_DNA"/>
</dbReference>
<evidence type="ECO:0000313" key="1">
    <source>
        <dbReference type="EMBL" id="GFY62902.1"/>
    </source>
</evidence>
<dbReference type="AlphaFoldDB" id="A0A8X7CFD3"/>
<proteinExistence type="predicted"/>
<accession>A0A8X7CFD3</accession>
<evidence type="ECO:0000313" key="2">
    <source>
        <dbReference type="EMBL" id="GFY73184.1"/>
    </source>
</evidence>
<dbReference type="Proteomes" id="UP000886998">
    <property type="component" value="Unassembled WGS sequence"/>
</dbReference>
<name>A0A8X7CFD3_9ARAC</name>
<dbReference type="EMBL" id="BMAV01014467">
    <property type="protein sequence ID" value="GFY62902.1"/>
    <property type="molecule type" value="Genomic_DNA"/>
</dbReference>
<comment type="caution">
    <text evidence="1">The sequence shown here is derived from an EMBL/GenBank/DDBJ whole genome shotgun (WGS) entry which is preliminary data.</text>
</comment>
<organism evidence="1 3">
    <name type="scientific">Trichonephila inaurata madagascariensis</name>
    <dbReference type="NCBI Taxonomy" id="2747483"/>
    <lineage>
        <taxon>Eukaryota</taxon>
        <taxon>Metazoa</taxon>
        <taxon>Ecdysozoa</taxon>
        <taxon>Arthropoda</taxon>
        <taxon>Chelicerata</taxon>
        <taxon>Arachnida</taxon>
        <taxon>Araneae</taxon>
        <taxon>Araneomorphae</taxon>
        <taxon>Entelegynae</taxon>
        <taxon>Araneoidea</taxon>
        <taxon>Nephilidae</taxon>
        <taxon>Trichonephila</taxon>
        <taxon>Trichonephila inaurata</taxon>
    </lineage>
</organism>
<gene>
    <name evidence="1" type="ORF">TNIN_157451</name>
    <name evidence="2" type="ORF">TNIN_492711</name>
</gene>
<evidence type="ECO:0000313" key="3">
    <source>
        <dbReference type="Proteomes" id="UP000886998"/>
    </source>
</evidence>